<dbReference type="Proteomes" id="UP001344447">
    <property type="component" value="Unassembled WGS sequence"/>
</dbReference>
<feature type="signal peptide" evidence="2">
    <location>
        <begin position="1"/>
        <end position="19"/>
    </location>
</feature>
<reference evidence="4 5" key="1">
    <citation type="submission" date="2023-11" db="EMBL/GenBank/DDBJ databases">
        <title>Dfirmibasis_genome.</title>
        <authorList>
            <person name="Edelbroek B."/>
            <person name="Kjellin J."/>
            <person name="Jerlstrom-Hultqvist J."/>
            <person name="Soderbom F."/>
        </authorList>
    </citation>
    <scope>NUCLEOTIDE SEQUENCE [LARGE SCALE GENOMIC DNA]</scope>
    <source>
        <strain evidence="4 5">TNS-C-14</strain>
    </source>
</reference>
<keyword evidence="2" id="KW-0732">Signal</keyword>
<organism evidence="4 5">
    <name type="scientific">Dictyostelium firmibasis</name>
    <dbReference type="NCBI Taxonomy" id="79012"/>
    <lineage>
        <taxon>Eukaryota</taxon>
        <taxon>Amoebozoa</taxon>
        <taxon>Evosea</taxon>
        <taxon>Eumycetozoa</taxon>
        <taxon>Dictyostelia</taxon>
        <taxon>Dictyosteliales</taxon>
        <taxon>Dictyosteliaceae</taxon>
        <taxon>Dictyostelium</taxon>
    </lineage>
</organism>
<keyword evidence="5" id="KW-1185">Reference proteome</keyword>
<dbReference type="EMBL" id="JAVFKY010000002">
    <property type="protein sequence ID" value="KAK5580187.1"/>
    <property type="molecule type" value="Genomic_DNA"/>
</dbReference>
<feature type="region of interest" description="Disordered" evidence="1">
    <location>
        <begin position="160"/>
        <end position="185"/>
    </location>
</feature>
<dbReference type="GO" id="GO:0030198">
    <property type="term" value="P:extracellular matrix organization"/>
    <property type="evidence" value="ECO:0007669"/>
    <property type="project" value="TreeGrafter"/>
</dbReference>
<dbReference type="PANTHER" id="PTHR33239">
    <property type="entry name" value="CELLULOSE-BINDING DOMAIN-CONTAINING PROTEIN-RELATED"/>
    <property type="match status" value="1"/>
</dbReference>
<feature type="chain" id="PRO_5042891733" description="Carbohydrate binding domain-containing protein" evidence="2">
    <location>
        <begin position="20"/>
        <end position="287"/>
    </location>
</feature>
<protein>
    <recommendedName>
        <fullName evidence="3">Carbohydrate binding domain-containing protein</fullName>
    </recommendedName>
</protein>
<dbReference type="Pfam" id="PF09478">
    <property type="entry name" value="CBM49"/>
    <property type="match status" value="1"/>
</dbReference>
<dbReference type="SMART" id="SM01063">
    <property type="entry name" value="CBM49"/>
    <property type="match status" value="1"/>
</dbReference>
<evidence type="ECO:0000259" key="3">
    <source>
        <dbReference type="SMART" id="SM01063"/>
    </source>
</evidence>
<dbReference type="GO" id="GO:0030246">
    <property type="term" value="F:carbohydrate binding"/>
    <property type="evidence" value="ECO:0007669"/>
    <property type="project" value="InterPro"/>
</dbReference>
<gene>
    <name evidence="4" type="ORF">RB653_000200</name>
</gene>
<name>A0AAN7TWA6_9MYCE</name>
<evidence type="ECO:0000256" key="2">
    <source>
        <dbReference type="SAM" id="SignalP"/>
    </source>
</evidence>
<dbReference type="GO" id="GO:0031012">
    <property type="term" value="C:extracellular matrix"/>
    <property type="evidence" value="ECO:0007669"/>
    <property type="project" value="TreeGrafter"/>
</dbReference>
<dbReference type="InterPro" id="IPR052879">
    <property type="entry name" value="Dd_Spore_Germination_Stalk"/>
</dbReference>
<sequence length="287" mass="31807">MKLLYSLVTLLGLSSVAFSDNSCNQLLSSLADSSKCVQVSISGVHYQSLAQEGYKGNLVFANGEFVLRESLYNLQTYETTCSRGGLVQPFSADDQFRVDDFSIRLSDGNLRLKQINTQLTCNGNVGFFNLNNFYYTLALKSYDSCPKLYYGEPCNTPTITPTDTPTITPTVTPTTTPSSSPTGPPNINYKLDIDWQWDSKDGNNNIVHYFQYRVTLTNNDSTTIKSIQIHSDNWNPTEFWNVVQDSTTGNLGFPSFVVNLPVGDSFSFGFVSAVVNPTFSTVSIERV</sequence>
<feature type="domain" description="Carbohydrate binding" evidence="3">
    <location>
        <begin position="187"/>
        <end position="273"/>
    </location>
</feature>
<dbReference type="PANTHER" id="PTHR33239:SF5">
    <property type="entry name" value="CARBOHYDRATE BINDING DOMAIN-CONTAINING PROTEIN-RELATED"/>
    <property type="match status" value="1"/>
</dbReference>
<accession>A0AAN7TWA6</accession>
<comment type="caution">
    <text evidence="4">The sequence shown here is derived from an EMBL/GenBank/DDBJ whole genome shotgun (WGS) entry which is preliminary data.</text>
</comment>
<evidence type="ECO:0000256" key="1">
    <source>
        <dbReference type="SAM" id="MobiDB-lite"/>
    </source>
</evidence>
<evidence type="ECO:0000313" key="5">
    <source>
        <dbReference type="Proteomes" id="UP001344447"/>
    </source>
</evidence>
<proteinExistence type="predicted"/>
<dbReference type="GO" id="GO:0005201">
    <property type="term" value="F:extracellular matrix structural constituent"/>
    <property type="evidence" value="ECO:0007669"/>
    <property type="project" value="TreeGrafter"/>
</dbReference>
<evidence type="ECO:0000313" key="4">
    <source>
        <dbReference type="EMBL" id="KAK5580187.1"/>
    </source>
</evidence>
<dbReference type="AlphaFoldDB" id="A0AAN7TWA6"/>
<dbReference type="InterPro" id="IPR019028">
    <property type="entry name" value="CBM_49"/>
</dbReference>